<name>G3B5C7_CANTC</name>
<evidence type="ECO:0000313" key="1">
    <source>
        <dbReference type="EMBL" id="EGV63186.1"/>
    </source>
</evidence>
<organism evidence="2">
    <name type="scientific">Candida tenuis (strain ATCC 10573 / BCRC 21748 / CBS 615 / JCM 9827 / NBRC 10315 / NRRL Y-1498 / VKM Y-70)</name>
    <name type="common">Yeast</name>
    <name type="synonym">Yamadazyma tenuis</name>
    <dbReference type="NCBI Taxonomy" id="590646"/>
    <lineage>
        <taxon>Eukaryota</taxon>
        <taxon>Fungi</taxon>
        <taxon>Dikarya</taxon>
        <taxon>Ascomycota</taxon>
        <taxon>Saccharomycotina</taxon>
        <taxon>Pichiomycetes</taxon>
        <taxon>Debaryomycetaceae</taxon>
        <taxon>Yamadazyma</taxon>
    </lineage>
</organism>
<sequence>MLRYLDLARTHGETKNVRLKGSACGKNEKAGYANYPHQGNQILTHCTVLIGSKTI</sequence>
<dbReference type="Proteomes" id="UP000000707">
    <property type="component" value="Unassembled WGS sequence"/>
</dbReference>
<protein>
    <submittedName>
        <fullName evidence="1">Uncharacterized protein</fullName>
    </submittedName>
</protein>
<keyword evidence="2" id="KW-1185">Reference proteome</keyword>
<accession>G3B5C7</accession>
<dbReference type="AlphaFoldDB" id="G3B5C7"/>
<evidence type="ECO:0000313" key="2">
    <source>
        <dbReference type="Proteomes" id="UP000000707"/>
    </source>
</evidence>
<dbReference type="EMBL" id="GL996524">
    <property type="protein sequence ID" value="EGV63186.1"/>
    <property type="molecule type" value="Genomic_DNA"/>
</dbReference>
<proteinExistence type="predicted"/>
<reference evidence="1 2" key="1">
    <citation type="journal article" date="2011" name="Proc. Natl. Acad. Sci. U.S.A.">
        <title>Comparative genomics of xylose-fermenting fungi for enhanced biofuel production.</title>
        <authorList>
            <person name="Wohlbach D.J."/>
            <person name="Kuo A."/>
            <person name="Sato T.K."/>
            <person name="Potts K.M."/>
            <person name="Salamov A.A."/>
            <person name="LaButti K.M."/>
            <person name="Sun H."/>
            <person name="Clum A."/>
            <person name="Pangilinan J.L."/>
            <person name="Lindquist E.A."/>
            <person name="Lucas S."/>
            <person name="Lapidus A."/>
            <person name="Jin M."/>
            <person name="Gunawan C."/>
            <person name="Balan V."/>
            <person name="Dale B.E."/>
            <person name="Jeffries T.W."/>
            <person name="Zinkel R."/>
            <person name="Barry K.W."/>
            <person name="Grigoriev I.V."/>
            <person name="Gasch A.P."/>
        </authorList>
    </citation>
    <scope>NUCLEOTIDE SEQUENCE [LARGE SCALE GENOMIC DNA]</scope>
    <source>
        <strain evidence="2">ATCC 10573 / BCRC 21748 / CBS 615 / JCM 9827 / NBRC 10315 / NRRL Y-1498 / VKM Y-70</strain>
    </source>
</reference>
<dbReference type="HOGENOM" id="CLU_3032167_0_0_1"/>
<gene>
    <name evidence="1" type="ORF">CANTEDRAFT_114506</name>
</gene>